<evidence type="ECO:0000313" key="1">
    <source>
        <dbReference type="EMBL" id="DAA34648.1"/>
    </source>
</evidence>
<organism evidence="1">
    <name type="scientific">Amblyomma variegatum</name>
    <name type="common">Tropical bont tick</name>
    <dbReference type="NCBI Taxonomy" id="34610"/>
    <lineage>
        <taxon>Eukaryota</taxon>
        <taxon>Metazoa</taxon>
        <taxon>Ecdysozoa</taxon>
        <taxon>Arthropoda</taxon>
        <taxon>Chelicerata</taxon>
        <taxon>Arachnida</taxon>
        <taxon>Acari</taxon>
        <taxon>Parasitiformes</taxon>
        <taxon>Ixodida</taxon>
        <taxon>Ixodoidea</taxon>
        <taxon>Ixodidae</taxon>
        <taxon>Amblyomminae</taxon>
        <taxon>Amblyomma</taxon>
    </lineage>
</organism>
<dbReference type="AlphaFoldDB" id="F0J9X8"/>
<name>F0J9X8_AMBVA</name>
<protein>
    <submittedName>
        <fullName evidence="1">Hypothetical secreted peptide 1701</fullName>
    </submittedName>
</protein>
<reference evidence="1" key="1">
    <citation type="journal article" date="2011" name="BMC Genomics">
        <title>A further insight into the sialome of the tropical bont tick, Amblyomma variegatum.</title>
        <authorList>
            <person name="Ribeiro J.M."/>
            <person name="Anderson J.M."/>
            <person name="Manoukis N.C."/>
            <person name="Meng Z."/>
            <person name="Francishetti I.M."/>
        </authorList>
    </citation>
    <scope>NUCLEOTIDE SEQUENCE</scope>
    <source>
        <strain evidence="1">Amb_var-1701</strain>
        <tissue evidence="1">Salivary gland</tissue>
    </source>
</reference>
<accession>F0J9X8</accession>
<dbReference type="EMBL" id="BK007679">
    <property type="protein sequence ID" value="DAA34648.1"/>
    <property type="molecule type" value="mRNA"/>
</dbReference>
<sequence length="50" mass="5785">MHPSFLLLFSGLSVCLCAYVSLLAVLHSFESPFTQLIGVRFFFFLDYFFL</sequence>
<proteinExistence type="evidence at transcript level"/>